<evidence type="ECO:0008006" key="3">
    <source>
        <dbReference type="Google" id="ProtNLM"/>
    </source>
</evidence>
<dbReference type="PRINTS" id="PR00081">
    <property type="entry name" value="GDHRDH"/>
</dbReference>
<comment type="caution">
    <text evidence="1">The sequence shown here is derived from an EMBL/GenBank/DDBJ whole genome shotgun (WGS) entry which is preliminary data.</text>
</comment>
<sequence length="250" mass="26751">MSSLSKTFYAVVAGVGSGTGRSVALRFAKAYPVVLLARHNDSYDGIVSEIQQQGGQAVGISADTSDPQSLSTAFETIKKEHPDKKLAAAIFNVSGGLTFKSFLELNVDDIDASHKANSRSFFNFAQNVIPQLLDSVDAAPPNPPTLLVTGATASVRGSARFGPFAAGKFAVRALSQSLAREFGPQGVHVAHAIIDGVIDIPRTQGYNVNEGKPDGKIAPDAIAESYWYLHTQHRSGFTQELDIRPYVEKF</sequence>
<dbReference type="InterPro" id="IPR036291">
    <property type="entry name" value="NAD(P)-bd_dom_sf"/>
</dbReference>
<dbReference type="EMBL" id="JAUEPO010000005">
    <property type="protein sequence ID" value="KAK3320864.1"/>
    <property type="molecule type" value="Genomic_DNA"/>
</dbReference>
<organism evidence="1 2">
    <name type="scientific">Cercophora scortea</name>
    <dbReference type="NCBI Taxonomy" id="314031"/>
    <lineage>
        <taxon>Eukaryota</taxon>
        <taxon>Fungi</taxon>
        <taxon>Dikarya</taxon>
        <taxon>Ascomycota</taxon>
        <taxon>Pezizomycotina</taxon>
        <taxon>Sordariomycetes</taxon>
        <taxon>Sordariomycetidae</taxon>
        <taxon>Sordariales</taxon>
        <taxon>Lasiosphaeriaceae</taxon>
        <taxon>Cercophora</taxon>
    </lineage>
</organism>
<dbReference type="SUPFAM" id="SSF51735">
    <property type="entry name" value="NAD(P)-binding Rossmann-fold domains"/>
    <property type="match status" value="1"/>
</dbReference>
<accession>A0AAE0I9M2</accession>
<dbReference type="Proteomes" id="UP001286456">
    <property type="component" value="Unassembled WGS sequence"/>
</dbReference>
<dbReference type="Pfam" id="PF00106">
    <property type="entry name" value="adh_short"/>
    <property type="match status" value="1"/>
</dbReference>
<name>A0AAE0I9M2_9PEZI</name>
<dbReference type="InterPro" id="IPR002347">
    <property type="entry name" value="SDR_fam"/>
</dbReference>
<reference evidence="1" key="2">
    <citation type="submission" date="2023-06" db="EMBL/GenBank/DDBJ databases">
        <authorList>
            <consortium name="Lawrence Berkeley National Laboratory"/>
            <person name="Haridas S."/>
            <person name="Hensen N."/>
            <person name="Bonometti L."/>
            <person name="Westerberg I."/>
            <person name="Brannstrom I.O."/>
            <person name="Guillou S."/>
            <person name="Cros-Aarteil S."/>
            <person name="Calhoun S."/>
            <person name="Kuo A."/>
            <person name="Mondo S."/>
            <person name="Pangilinan J."/>
            <person name="Riley R."/>
            <person name="Labutti K."/>
            <person name="Andreopoulos B."/>
            <person name="Lipzen A."/>
            <person name="Chen C."/>
            <person name="Yanf M."/>
            <person name="Daum C."/>
            <person name="Ng V."/>
            <person name="Clum A."/>
            <person name="Steindorff A."/>
            <person name="Ohm R."/>
            <person name="Martin F."/>
            <person name="Silar P."/>
            <person name="Natvig D."/>
            <person name="Lalanne C."/>
            <person name="Gautier V."/>
            <person name="Ament-Velasquez S.L."/>
            <person name="Kruys A."/>
            <person name="Hutchinson M.I."/>
            <person name="Powell A.J."/>
            <person name="Barry K."/>
            <person name="Miller A.N."/>
            <person name="Grigoriev I.V."/>
            <person name="Debuchy R."/>
            <person name="Gladieux P."/>
            <person name="Thoren M.H."/>
            <person name="Johannesson H."/>
        </authorList>
    </citation>
    <scope>NUCLEOTIDE SEQUENCE</scope>
    <source>
        <strain evidence="1">SMH4131-1</strain>
    </source>
</reference>
<gene>
    <name evidence="1" type="ORF">B0T19DRAFT_251225</name>
</gene>
<proteinExistence type="predicted"/>
<evidence type="ECO:0000313" key="2">
    <source>
        <dbReference type="Proteomes" id="UP001286456"/>
    </source>
</evidence>
<dbReference type="PANTHER" id="PTHR43431:SF7">
    <property type="entry name" value="OXIDOREDUCTASE, SHORT CHAIN DEHYDROGENASE_REDUCTASE FAMILY (AFU_ORTHOLOGUE AFUA_5G14000)"/>
    <property type="match status" value="1"/>
</dbReference>
<protein>
    <recommendedName>
        <fullName evidence="3">Short chain dehydrogenase</fullName>
    </recommendedName>
</protein>
<reference evidence="1" key="1">
    <citation type="journal article" date="2023" name="Mol. Phylogenet. Evol.">
        <title>Genome-scale phylogeny and comparative genomics of the fungal order Sordariales.</title>
        <authorList>
            <person name="Hensen N."/>
            <person name="Bonometti L."/>
            <person name="Westerberg I."/>
            <person name="Brannstrom I.O."/>
            <person name="Guillou S."/>
            <person name="Cros-Aarteil S."/>
            <person name="Calhoun S."/>
            <person name="Haridas S."/>
            <person name="Kuo A."/>
            <person name="Mondo S."/>
            <person name="Pangilinan J."/>
            <person name="Riley R."/>
            <person name="LaButti K."/>
            <person name="Andreopoulos B."/>
            <person name="Lipzen A."/>
            <person name="Chen C."/>
            <person name="Yan M."/>
            <person name="Daum C."/>
            <person name="Ng V."/>
            <person name="Clum A."/>
            <person name="Steindorff A."/>
            <person name="Ohm R.A."/>
            <person name="Martin F."/>
            <person name="Silar P."/>
            <person name="Natvig D.O."/>
            <person name="Lalanne C."/>
            <person name="Gautier V."/>
            <person name="Ament-Velasquez S.L."/>
            <person name="Kruys A."/>
            <person name="Hutchinson M.I."/>
            <person name="Powell A.J."/>
            <person name="Barry K."/>
            <person name="Miller A.N."/>
            <person name="Grigoriev I.V."/>
            <person name="Debuchy R."/>
            <person name="Gladieux P."/>
            <person name="Hiltunen Thoren M."/>
            <person name="Johannesson H."/>
        </authorList>
    </citation>
    <scope>NUCLEOTIDE SEQUENCE</scope>
    <source>
        <strain evidence="1">SMH4131-1</strain>
    </source>
</reference>
<keyword evidence="2" id="KW-1185">Reference proteome</keyword>
<dbReference type="AlphaFoldDB" id="A0AAE0I9M2"/>
<dbReference type="Gene3D" id="3.40.50.720">
    <property type="entry name" value="NAD(P)-binding Rossmann-like Domain"/>
    <property type="match status" value="1"/>
</dbReference>
<evidence type="ECO:0000313" key="1">
    <source>
        <dbReference type="EMBL" id="KAK3320864.1"/>
    </source>
</evidence>
<dbReference type="PANTHER" id="PTHR43431">
    <property type="entry name" value="OXIDOREDUCTASE, SHORT CHAIN DEHYDROGENASE/REDUCTASE FAMILY (AFU_ORTHOLOGUE AFUA_5G14000)"/>
    <property type="match status" value="1"/>
</dbReference>